<dbReference type="PANTHER" id="PTHR42907:SF1">
    <property type="entry name" value="FMN-LINKED OXIDOREDUCTASES SUPERFAMILY PROTEIN"/>
    <property type="match status" value="1"/>
</dbReference>
<proteinExistence type="inferred from homology"/>
<keyword evidence="2 9" id="KW-0820">tRNA-binding</keyword>
<evidence type="ECO:0000256" key="5">
    <source>
        <dbReference type="ARBA" id="ARBA00022694"/>
    </source>
</evidence>
<evidence type="ECO:0000256" key="9">
    <source>
        <dbReference type="HAMAP-Rule" id="MF_02041"/>
    </source>
</evidence>
<dbReference type="InterPro" id="IPR035587">
    <property type="entry name" value="DUS-like_FMN-bd"/>
</dbReference>
<evidence type="ECO:0000256" key="2">
    <source>
        <dbReference type="ARBA" id="ARBA00022555"/>
    </source>
</evidence>
<organism evidence="11 12">
    <name type="scientific">Leisingera caerulea</name>
    <name type="common">Phaeobacter caeruleus</name>
    <dbReference type="NCBI Taxonomy" id="506591"/>
    <lineage>
        <taxon>Bacteria</taxon>
        <taxon>Pseudomonadati</taxon>
        <taxon>Pseudomonadota</taxon>
        <taxon>Alphaproteobacteria</taxon>
        <taxon>Rhodobacterales</taxon>
        <taxon>Roseobacteraceae</taxon>
        <taxon>Leisingera</taxon>
    </lineage>
</organism>
<protein>
    <recommendedName>
        <fullName evidence="9">tRNA-dihydrouridine(20/20a) synthase</fullName>
        <ecNumber evidence="9">1.3.1.91</ecNumber>
    </recommendedName>
    <alternativeName>
        <fullName evidence="9">U20-specific dihydrouridine synthase</fullName>
        <shortName evidence="9">U20-specific Dus</shortName>
    </alternativeName>
    <alternativeName>
        <fullName evidence="9">tRNA-dihydrouridine synthase A</fullName>
    </alternativeName>
</protein>
<evidence type="ECO:0000256" key="6">
    <source>
        <dbReference type="ARBA" id="ARBA00022857"/>
    </source>
</evidence>
<dbReference type="PANTHER" id="PTHR42907">
    <property type="entry name" value="FMN-LINKED OXIDOREDUCTASES SUPERFAMILY PROTEIN"/>
    <property type="match status" value="1"/>
</dbReference>
<dbReference type="Gene3D" id="1.20.120.1460">
    <property type="match status" value="1"/>
</dbReference>
<keyword evidence="12" id="KW-1185">Reference proteome</keyword>
<comment type="similarity">
    <text evidence="9">Belongs to the Dus family. DusA subfamily.</text>
</comment>
<evidence type="ECO:0000256" key="1">
    <source>
        <dbReference type="ARBA" id="ARBA00001917"/>
    </source>
</evidence>
<keyword evidence="8 9" id="KW-0560">Oxidoreductase</keyword>
<evidence type="ECO:0000313" key="12">
    <source>
        <dbReference type="Proteomes" id="UP001058184"/>
    </source>
</evidence>
<dbReference type="InterPro" id="IPR004653">
    <property type="entry name" value="DusA"/>
</dbReference>
<comment type="catalytic activity">
    <reaction evidence="9">
        <text>5,6-dihydrouridine(20a) in tRNA + NAD(+) = uridine(20a) in tRNA + NADH + H(+)</text>
        <dbReference type="Rhea" id="RHEA:53348"/>
        <dbReference type="Rhea" id="RHEA-COMP:13535"/>
        <dbReference type="Rhea" id="RHEA-COMP:13536"/>
        <dbReference type="ChEBI" id="CHEBI:15378"/>
        <dbReference type="ChEBI" id="CHEBI:57540"/>
        <dbReference type="ChEBI" id="CHEBI:57945"/>
        <dbReference type="ChEBI" id="CHEBI:65315"/>
        <dbReference type="ChEBI" id="CHEBI:74443"/>
    </reaction>
</comment>
<feature type="site" description="Interacts with tRNA; defines subfamily-specific binding signature" evidence="9">
    <location>
        <position position="190"/>
    </location>
</feature>
<dbReference type="InterPro" id="IPR013785">
    <property type="entry name" value="Aldolase_TIM"/>
</dbReference>
<feature type="binding site" evidence="9">
    <location>
        <position position="77"/>
    </location>
    <ligand>
        <name>FMN</name>
        <dbReference type="ChEBI" id="CHEBI:58210"/>
    </ligand>
</feature>
<evidence type="ECO:0000256" key="3">
    <source>
        <dbReference type="ARBA" id="ARBA00022630"/>
    </source>
</evidence>
<comment type="catalytic activity">
    <reaction evidence="9">
        <text>5,6-dihydrouridine(20a) in tRNA + NADP(+) = uridine(20a) in tRNA + NADPH + H(+)</text>
        <dbReference type="Rhea" id="RHEA:53344"/>
        <dbReference type="Rhea" id="RHEA-COMP:13535"/>
        <dbReference type="Rhea" id="RHEA-COMP:13536"/>
        <dbReference type="ChEBI" id="CHEBI:15378"/>
        <dbReference type="ChEBI" id="CHEBI:57783"/>
        <dbReference type="ChEBI" id="CHEBI:58349"/>
        <dbReference type="ChEBI" id="CHEBI:65315"/>
        <dbReference type="ChEBI" id="CHEBI:74443"/>
    </reaction>
</comment>
<feature type="site" description="Interacts with tRNA; defines subfamily-specific binding signature" evidence="9">
    <location>
        <position position="310"/>
    </location>
</feature>
<feature type="site" description="Interacts with tRNA" evidence="9">
    <location>
        <position position="104"/>
    </location>
</feature>
<comment type="cofactor">
    <cofactor evidence="1 9">
        <name>FMN</name>
        <dbReference type="ChEBI" id="CHEBI:58210"/>
    </cofactor>
</comment>
<dbReference type="CDD" id="cd02801">
    <property type="entry name" value="DUS_like_FMN"/>
    <property type="match status" value="1"/>
</dbReference>
<dbReference type="GO" id="GO:0102264">
    <property type="term" value="F:tRNA-dihydrouridine20 synthase activity"/>
    <property type="evidence" value="ECO:0007669"/>
    <property type="project" value="UniProtKB-EC"/>
</dbReference>
<dbReference type="GO" id="GO:0016874">
    <property type="term" value="F:ligase activity"/>
    <property type="evidence" value="ECO:0007669"/>
    <property type="project" value="UniProtKB-KW"/>
</dbReference>
<keyword evidence="4 9" id="KW-0288">FMN</keyword>
<dbReference type="Gene3D" id="3.20.20.70">
    <property type="entry name" value="Aldolase class I"/>
    <property type="match status" value="1"/>
</dbReference>
<feature type="site" description="Interacts with tRNA" evidence="9">
    <location>
        <position position="193"/>
    </location>
</feature>
<comment type="catalytic activity">
    <reaction evidence="9">
        <text>5,6-dihydrouridine(20) in tRNA + NAD(+) = uridine(20) in tRNA + NADH + H(+)</text>
        <dbReference type="Rhea" id="RHEA:53340"/>
        <dbReference type="Rhea" id="RHEA-COMP:13533"/>
        <dbReference type="Rhea" id="RHEA-COMP:13534"/>
        <dbReference type="ChEBI" id="CHEBI:15378"/>
        <dbReference type="ChEBI" id="CHEBI:57540"/>
        <dbReference type="ChEBI" id="CHEBI:57945"/>
        <dbReference type="ChEBI" id="CHEBI:65315"/>
        <dbReference type="ChEBI" id="CHEBI:74443"/>
        <dbReference type="EC" id="1.3.1.91"/>
    </reaction>
</comment>
<evidence type="ECO:0000256" key="4">
    <source>
        <dbReference type="ARBA" id="ARBA00022643"/>
    </source>
</evidence>
<dbReference type="NCBIfam" id="TIGR00742">
    <property type="entry name" value="yjbN"/>
    <property type="match status" value="1"/>
</dbReference>
<dbReference type="Pfam" id="PF01207">
    <property type="entry name" value="Dus"/>
    <property type="match status" value="1"/>
</dbReference>
<feature type="binding site" evidence="9">
    <location>
        <begin position="241"/>
        <end position="242"/>
    </location>
    <ligand>
        <name>FMN</name>
        <dbReference type="ChEBI" id="CHEBI:58210"/>
    </ligand>
</feature>
<evidence type="ECO:0000256" key="8">
    <source>
        <dbReference type="ARBA" id="ARBA00023002"/>
    </source>
</evidence>
<name>A0ABY5X0A4_LEICA</name>
<evidence type="ECO:0000256" key="7">
    <source>
        <dbReference type="ARBA" id="ARBA00022884"/>
    </source>
</evidence>
<feature type="domain" description="DUS-like FMN-binding" evidence="10">
    <location>
        <begin position="22"/>
        <end position="331"/>
    </location>
</feature>
<dbReference type="EMBL" id="CP081078">
    <property type="protein sequence ID" value="UWQ59997.1"/>
    <property type="molecule type" value="Genomic_DNA"/>
</dbReference>
<evidence type="ECO:0000259" key="10">
    <source>
        <dbReference type="Pfam" id="PF01207"/>
    </source>
</evidence>
<feature type="binding site" evidence="9">
    <location>
        <position position="146"/>
    </location>
    <ligand>
        <name>FMN</name>
        <dbReference type="ChEBI" id="CHEBI:58210"/>
    </ligand>
</feature>
<feature type="site" description="Interacts with tRNA; defines subfamily-specific binding signature" evidence="9">
    <location>
        <position position="307"/>
    </location>
</feature>
<keyword evidence="5 9" id="KW-0819">tRNA processing</keyword>
<keyword evidence="6 9" id="KW-0521">NADP</keyword>
<dbReference type="SUPFAM" id="SSF51395">
    <property type="entry name" value="FMN-linked oxidoreductases"/>
    <property type="match status" value="1"/>
</dbReference>
<dbReference type="EC" id="1.3.1.91" evidence="9"/>
<dbReference type="InterPro" id="IPR018517">
    <property type="entry name" value="tRNA_hU_synthase_CS"/>
</dbReference>
<comment type="catalytic activity">
    <reaction evidence="9">
        <text>5,6-dihydrouridine(20) in tRNA + NADP(+) = uridine(20) in tRNA + NADPH + H(+)</text>
        <dbReference type="Rhea" id="RHEA:53336"/>
        <dbReference type="Rhea" id="RHEA-COMP:13533"/>
        <dbReference type="Rhea" id="RHEA-COMP:13534"/>
        <dbReference type="ChEBI" id="CHEBI:15378"/>
        <dbReference type="ChEBI" id="CHEBI:57783"/>
        <dbReference type="ChEBI" id="CHEBI:58349"/>
        <dbReference type="ChEBI" id="CHEBI:65315"/>
        <dbReference type="ChEBI" id="CHEBI:74443"/>
        <dbReference type="EC" id="1.3.1.91"/>
    </reaction>
</comment>
<evidence type="ECO:0000313" key="11">
    <source>
        <dbReference type="EMBL" id="UWQ59997.1"/>
    </source>
</evidence>
<keyword evidence="7 9" id="KW-0694">RNA-binding</keyword>
<accession>A0ABY5X0A4</accession>
<gene>
    <name evidence="9 11" type="primary">dusA</name>
    <name evidence="11" type="ORF">K3722_07655</name>
</gene>
<keyword evidence="11" id="KW-0436">Ligase</keyword>
<keyword evidence="3 9" id="KW-0285">Flavoprotein</keyword>
<feature type="active site" description="Proton donor" evidence="9">
    <location>
        <position position="107"/>
    </location>
</feature>
<feature type="binding site" evidence="9">
    <location>
        <begin position="24"/>
        <end position="26"/>
    </location>
    <ligand>
        <name>FMN</name>
        <dbReference type="ChEBI" id="CHEBI:58210"/>
    </ligand>
</feature>
<dbReference type="Proteomes" id="UP001058184">
    <property type="component" value="Chromosome"/>
</dbReference>
<sequence length="340" mass="37017">MSEVSSKNKGNKPLWRSARLSVAPMMDWTDRHCRYLHRLLSREALLYTEMVTAPALVRGGALHLLEFSAEEHPVALQLGGSDPEELAEAARLGEQAGYDEINLNCGCPSDRVQSGAFGAVLMQTPELVADCVSAMRETVEVEVTVKCRIGVDEQEPEEVLPDFLGKIRDAGCRRVTIHARKAWLQGLSPKENRDIPPLDYDLVHRMKAAFPDLHISINGGIATLAEAKAYLDRGLDGVMVGRAAYHQPADVLCAADPEIYGTGTVSDPGGAVRQMLPYIEARLSEGAKLNQITRHMLGLFAGKPGARQWRRMLSEGACRTGAGPELVQEALAQVETRAAA</sequence>
<feature type="binding site" evidence="9">
    <location>
        <begin position="218"/>
        <end position="220"/>
    </location>
    <ligand>
        <name>FMN</name>
        <dbReference type="ChEBI" id="CHEBI:58210"/>
    </ligand>
</feature>
<feature type="binding site" evidence="9">
    <location>
        <position position="178"/>
    </location>
    <ligand>
        <name>FMN</name>
        <dbReference type="ChEBI" id="CHEBI:58210"/>
    </ligand>
</feature>
<dbReference type="PROSITE" id="PS01136">
    <property type="entry name" value="UPF0034"/>
    <property type="match status" value="1"/>
</dbReference>
<dbReference type="NCBIfam" id="NF008774">
    <property type="entry name" value="PRK11815.1"/>
    <property type="match status" value="1"/>
</dbReference>
<reference evidence="11" key="1">
    <citation type="submission" date="2021-08" db="EMBL/GenBank/DDBJ databases">
        <authorList>
            <person name="Nwanade C."/>
            <person name="Wang M."/>
            <person name="Masoudi A."/>
            <person name="Yu Z."/>
            <person name="Liu J."/>
        </authorList>
    </citation>
    <scope>NUCLEOTIDE SEQUENCE</scope>
    <source>
        <strain evidence="11">S141</strain>
    </source>
</reference>
<comment type="function">
    <text evidence="9">Catalyzes the synthesis of 5,6-dihydrouridine (D), a modified base found in the D-loop of most tRNAs, via the reduction of the C5-C6 double bond in target uridines. Specifically modifies U20 and U20a in tRNAs.</text>
</comment>
<dbReference type="HAMAP" id="MF_02041">
    <property type="entry name" value="DusA_subfam"/>
    <property type="match status" value="1"/>
</dbReference>